<dbReference type="EMBL" id="BLSA01000098">
    <property type="protein sequence ID" value="GFP32546.1"/>
    <property type="molecule type" value="Genomic_DNA"/>
</dbReference>
<dbReference type="Proteomes" id="UP000568877">
    <property type="component" value="Unassembled WGS sequence"/>
</dbReference>
<evidence type="ECO:0000313" key="4">
    <source>
        <dbReference type="Proteomes" id="UP000568877"/>
    </source>
</evidence>
<feature type="domain" description="DUF6788" evidence="1">
    <location>
        <begin position="13"/>
        <end position="76"/>
    </location>
</feature>
<comment type="caution">
    <text evidence="3">The sequence shown here is derived from an EMBL/GenBank/DDBJ whole genome shotgun (WGS) entry which is preliminary data.</text>
</comment>
<dbReference type="Proteomes" id="UP000591948">
    <property type="component" value="Unassembled WGS sequence"/>
</dbReference>
<protein>
    <recommendedName>
        <fullName evidence="1">DUF6788 domain-containing protein</fullName>
    </recommendedName>
</protein>
<dbReference type="InterPro" id="IPR046738">
    <property type="entry name" value="DUF6788"/>
</dbReference>
<evidence type="ECO:0000259" key="1">
    <source>
        <dbReference type="Pfam" id="PF20586"/>
    </source>
</evidence>
<dbReference type="RefSeq" id="WP_219855645.1">
    <property type="nucleotide sequence ID" value="NZ_BLRY01000110.1"/>
</dbReference>
<dbReference type="AlphaFoldDB" id="A0A6V8PNB1"/>
<organism evidence="3 4">
    <name type="scientific">Candidatus Hakubella thermalkaliphila</name>
    <dbReference type="NCBI Taxonomy" id="2754717"/>
    <lineage>
        <taxon>Bacteria</taxon>
        <taxon>Bacillati</taxon>
        <taxon>Actinomycetota</taxon>
        <taxon>Actinomycetota incertae sedis</taxon>
        <taxon>Candidatus Hakubellales</taxon>
        <taxon>Candidatus Hakubellaceae</taxon>
        <taxon>Candidatus Hakubella</taxon>
    </lineage>
</organism>
<keyword evidence="5" id="KW-1185">Reference proteome</keyword>
<gene>
    <name evidence="2" type="ORF">HKBW3S33_01500</name>
    <name evidence="3" type="ORF">HKBW3S42_00850</name>
</gene>
<name>A0A6V8PNB1_9ACTN</name>
<dbReference type="EMBL" id="BLRY01000110">
    <property type="protein sequence ID" value="GFP28083.1"/>
    <property type="molecule type" value="Genomic_DNA"/>
</dbReference>
<sequence length="112" mass="13528">MYAIHMGTKKLPQIENKINKIKRELNKLGEMRPGSLSRQYKRPQKQIGPYYQLSYTHKMKSRTEYIRPEFINEIKQQVATYKKFKKLMERWIDLAIEHSRLKMKLAKTARSK</sequence>
<accession>A0A6V8PNB1</accession>
<evidence type="ECO:0000313" key="5">
    <source>
        <dbReference type="Proteomes" id="UP000591948"/>
    </source>
</evidence>
<evidence type="ECO:0000313" key="3">
    <source>
        <dbReference type="EMBL" id="GFP32546.1"/>
    </source>
</evidence>
<reference evidence="4 5" key="1">
    <citation type="journal article" date="2020" name="Front. Microbiol.">
        <title>Single-cell genomics of novel Actinobacteria with the Wood-Ljungdahl pathway discovered in a serpentinizing system.</title>
        <authorList>
            <person name="Merino N."/>
            <person name="Kawai M."/>
            <person name="Boyd E.S."/>
            <person name="Colman D.R."/>
            <person name="McGlynn S.E."/>
            <person name="Nealson K.H."/>
            <person name="Kurokawa K."/>
            <person name="Hongoh Y."/>
        </authorList>
    </citation>
    <scope>NUCLEOTIDE SEQUENCE [LARGE SCALE GENOMIC DNA]</scope>
    <source>
        <strain evidence="2 5">S33</strain>
        <strain evidence="3 4">S42</strain>
    </source>
</reference>
<evidence type="ECO:0000313" key="2">
    <source>
        <dbReference type="EMBL" id="GFP28083.1"/>
    </source>
</evidence>
<dbReference type="Pfam" id="PF20586">
    <property type="entry name" value="DUF6788"/>
    <property type="match status" value="1"/>
</dbReference>
<proteinExistence type="predicted"/>